<dbReference type="EMBL" id="UOEU01000476">
    <property type="protein sequence ID" value="VAW33727.1"/>
    <property type="molecule type" value="Genomic_DNA"/>
</dbReference>
<dbReference type="AlphaFoldDB" id="A0A3B0V6T6"/>
<sequence>MVENTSVIAQTYDLLDFSSSSNLASTKTQPNSIYQSRLLDTISQKLNVDSVFFYQPPGGETSIPHILFSHLESINKHQLIQELAELHKTAWNMARAPLLFATTSDGTVRIYNTYVPPSDPKPSSSNYQSGLIETLNIFNKAEAARLRQKYHRREFESGRFWQNNRKRFNIKTRADQTLLQNLRIMHRTLSKMLPTTVDSLTASEITHNLIGRSIFIKYLEDRRDSKGKNVFSDSFFTQFVQGALCFTDVLLDKDGAYKLFEYLKVKFNGDIFPVTPLELEHIQSNHLQELRLFLTGKTRLKDRQLRFWKFYSFDVIPIEFISNIYEEFFHITEQERLGKTAIKTGTHYTPHHLVEFLVDELFPWEGKQVDYKVLDPACGSGVFLVEIYRRLIAHWQQANPSDTIQYKHLKKLLVDNIFGVDLDLAAIRVTAFSLYLTLCDFLEPRQIWKNVSFPPLRNQNLFRADFFDKTTFSDSKYDLIVGNPPWKSSLTESCKEYILECQRDFPDRQFAPDNQIALTFLWRAAALCKSTGEVCLLLPSKGLLFNRSQPHIDFRKEFLSTYHVKTIINLSAYRRTLFSKGVGAGAAIYYTPSVPNDQQPILYCSPKPTYSIEDRWQFTIEPYDIAELLREEAIQNSLIWKIAMWGGPRDYELIKKLQSSSYQTLDDICNNRQPKWIHGEGLQVGKKENQIRDASHLLGKPFLDLKQTELSRFCVKENSLPLFDKPKVQWPRTRKPKIFEGPHILVKQSPKAGEKSFRAALLKDDTVFRDSLIGIHGSQHDLDLLAQCCLVLNSHIPLYYALMTSRRWLVERDELNKEEVMSFPLPPHLFDMPITYQELEELVNAQDWEAKVQDKIGSLYNLTIDESILINDAINYTLDYFRRGSSLNPTYSETTGESHLEKYLAVAQRTLANSFSTPFEGTIYSGYAPVRIIGLRANDSDETNSIRIEASSQALENALDEVSRYLQEQRSPGVFIQRHIRAYVGDTIYIVKPDQRRYWSRSLALRDADEIYADIMAARESVD</sequence>
<dbReference type="PRINTS" id="PR00507">
    <property type="entry name" value="N12N6MTFRASE"/>
</dbReference>
<keyword evidence="3" id="KW-0489">Methyltransferase</keyword>
<dbReference type="GO" id="GO:0009007">
    <property type="term" value="F:site-specific DNA-methyltransferase (adenine-specific) activity"/>
    <property type="evidence" value="ECO:0007669"/>
    <property type="project" value="UniProtKB-EC"/>
</dbReference>
<dbReference type="Pfam" id="PF07669">
    <property type="entry name" value="Eco57I"/>
    <property type="match status" value="1"/>
</dbReference>
<evidence type="ECO:0000256" key="6">
    <source>
        <dbReference type="ARBA" id="ARBA00047942"/>
    </source>
</evidence>
<dbReference type="GO" id="GO:0006304">
    <property type="term" value="P:DNA modification"/>
    <property type="evidence" value="ECO:0007669"/>
    <property type="project" value="InterPro"/>
</dbReference>
<dbReference type="GO" id="GO:0003676">
    <property type="term" value="F:nucleic acid binding"/>
    <property type="evidence" value="ECO:0007669"/>
    <property type="project" value="InterPro"/>
</dbReference>
<protein>
    <recommendedName>
        <fullName evidence="2">site-specific DNA-methyltransferase (adenine-specific)</fullName>
        <ecNumber evidence="2">2.1.1.72</ecNumber>
    </recommendedName>
</protein>
<dbReference type="EC" id="2.1.1.72" evidence="2"/>
<dbReference type="InterPro" id="IPR050953">
    <property type="entry name" value="N4_N6_ade-DNA_methylase"/>
</dbReference>
<organism evidence="8">
    <name type="scientific">hydrothermal vent metagenome</name>
    <dbReference type="NCBI Taxonomy" id="652676"/>
    <lineage>
        <taxon>unclassified sequences</taxon>
        <taxon>metagenomes</taxon>
        <taxon>ecological metagenomes</taxon>
    </lineage>
</organism>
<evidence type="ECO:0000256" key="2">
    <source>
        <dbReference type="ARBA" id="ARBA00011900"/>
    </source>
</evidence>
<dbReference type="PANTHER" id="PTHR33841:SF5">
    <property type="entry name" value="DNA METHYLASE (MODIFICATION METHYLASE) (METHYLTRANSFERASE)-RELATED"/>
    <property type="match status" value="1"/>
</dbReference>
<name>A0A3B0V6T6_9ZZZZ</name>
<comment type="catalytic activity">
    <reaction evidence="6">
        <text>a 2'-deoxyadenosine in DNA + S-adenosyl-L-methionine = an N(6)-methyl-2'-deoxyadenosine in DNA + S-adenosyl-L-homocysteine + H(+)</text>
        <dbReference type="Rhea" id="RHEA:15197"/>
        <dbReference type="Rhea" id="RHEA-COMP:12418"/>
        <dbReference type="Rhea" id="RHEA-COMP:12419"/>
        <dbReference type="ChEBI" id="CHEBI:15378"/>
        <dbReference type="ChEBI" id="CHEBI:57856"/>
        <dbReference type="ChEBI" id="CHEBI:59789"/>
        <dbReference type="ChEBI" id="CHEBI:90615"/>
        <dbReference type="ChEBI" id="CHEBI:90616"/>
        <dbReference type="EC" id="2.1.1.72"/>
    </reaction>
</comment>
<evidence type="ECO:0000256" key="1">
    <source>
        <dbReference type="ARBA" id="ARBA00006594"/>
    </source>
</evidence>
<dbReference type="Gene3D" id="3.40.50.150">
    <property type="entry name" value="Vaccinia Virus protein VP39"/>
    <property type="match status" value="1"/>
</dbReference>
<reference evidence="8" key="1">
    <citation type="submission" date="2018-06" db="EMBL/GenBank/DDBJ databases">
        <authorList>
            <person name="Zhirakovskaya E."/>
        </authorList>
    </citation>
    <scope>NUCLEOTIDE SEQUENCE</scope>
</reference>
<dbReference type="SUPFAM" id="SSF53335">
    <property type="entry name" value="S-adenosyl-L-methionine-dependent methyltransferases"/>
    <property type="match status" value="1"/>
</dbReference>
<evidence type="ECO:0000256" key="3">
    <source>
        <dbReference type="ARBA" id="ARBA00022603"/>
    </source>
</evidence>
<dbReference type="PANTHER" id="PTHR33841">
    <property type="entry name" value="DNA METHYLTRANSFERASE YEEA-RELATED"/>
    <property type="match status" value="1"/>
</dbReference>
<evidence type="ECO:0000259" key="7">
    <source>
        <dbReference type="Pfam" id="PF07669"/>
    </source>
</evidence>
<accession>A0A3B0V6T6</accession>
<evidence type="ECO:0000256" key="5">
    <source>
        <dbReference type="ARBA" id="ARBA00022691"/>
    </source>
</evidence>
<dbReference type="GO" id="GO:0032259">
    <property type="term" value="P:methylation"/>
    <property type="evidence" value="ECO:0007669"/>
    <property type="project" value="UniProtKB-KW"/>
</dbReference>
<dbReference type="InterPro" id="IPR029063">
    <property type="entry name" value="SAM-dependent_MTases_sf"/>
</dbReference>
<comment type="similarity">
    <text evidence="1">Belongs to the N(4)/N(6)-methyltransferase family.</text>
</comment>
<proteinExistence type="inferred from homology"/>
<keyword evidence="4" id="KW-0808">Transferase</keyword>
<dbReference type="InterPro" id="IPR011639">
    <property type="entry name" value="MethylTrfase_TaqI-like_dom"/>
</dbReference>
<dbReference type="PROSITE" id="PS00092">
    <property type="entry name" value="N6_MTASE"/>
    <property type="match status" value="1"/>
</dbReference>
<feature type="domain" description="Type II methyltransferase M.TaqI-like" evidence="7">
    <location>
        <begin position="416"/>
        <end position="572"/>
    </location>
</feature>
<gene>
    <name evidence="8" type="ORF">MNBD_CHLOROFLEXI01-1530</name>
</gene>
<keyword evidence="5" id="KW-0949">S-adenosyl-L-methionine</keyword>
<evidence type="ECO:0000256" key="4">
    <source>
        <dbReference type="ARBA" id="ARBA00022679"/>
    </source>
</evidence>
<evidence type="ECO:0000313" key="8">
    <source>
        <dbReference type="EMBL" id="VAW33727.1"/>
    </source>
</evidence>
<dbReference type="InterPro" id="IPR002052">
    <property type="entry name" value="DNA_methylase_N6_adenine_CS"/>
</dbReference>